<reference evidence="2 3" key="1">
    <citation type="journal article" date="2019" name="Nat. Ecol. Evol.">
        <title>Megaphylogeny resolves global patterns of mushroom evolution.</title>
        <authorList>
            <person name="Varga T."/>
            <person name="Krizsan K."/>
            <person name="Foldi C."/>
            <person name="Dima B."/>
            <person name="Sanchez-Garcia M."/>
            <person name="Sanchez-Ramirez S."/>
            <person name="Szollosi G.J."/>
            <person name="Szarkandi J.G."/>
            <person name="Papp V."/>
            <person name="Albert L."/>
            <person name="Andreopoulos W."/>
            <person name="Angelini C."/>
            <person name="Antonin V."/>
            <person name="Barry K.W."/>
            <person name="Bougher N.L."/>
            <person name="Buchanan P."/>
            <person name="Buyck B."/>
            <person name="Bense V."/>
            <person name="Catcheside P."/>
            <person name="Chovatia M."/>
            <person name="Cooper J."/>
            <person name="Damon W."/>
            <person name="Desjardin D."/>
            <person name="Finy P."/>
            <person name="Geml J."/>
            <person name="Haridas S."/>
            <person name="Hughes K."/>
            <person name="Justo A."/>
            <person name="Karasinski D."/>
            <person name="Kautmanova I."/>
            <person name="Kiss B."/>
            <person name="Kocsube S."/>
            <person name="Kotiranta H."/>
            <person name="LaButti K.M."/>
            <person name="Lechner B.E."/>
            <person name="Liimatainen K."/>
            <person name="Lipzen A."/>
            <person name="Lukacs Z."/>
            <person name="Mihaltcheva S."/>
            <person name="Morgado L.N."/>
            <person name="Niskanen T."/>
            <person name="Noordeloos M.E."/>
            <person name="Ohm R.A."/>
            <person name="Ortiz-Santana B."/>
            <person name="Ovrebo C."/>
            <person name="Racz N."/>
            <person name="Riley R."/>
            <person name="Savchenko A."/>
            <person name="Shiryaev A."/>
            <person name="Soop K."/>
            <person name="Spirin V."/>
            <person name="Szebenyi C."/>
            <person name="Tomsovsky M."/>
            <person name="Tulloss R.E."/>
            <person name="Uehling J."/>
            <person name="Grigoriev I.V."/>
            <person name="Vagvolgyi C."/>
            <person name="Papp T."/>
            <person name="Martin F.M."/>
            <person name="Miettinen O."/>
            <person name="Hibbett D.S."/>
            <person name="Nagy L.G."/>
        </authorList>
    </citation>
    <scope>NUCLEOTIDE SEQUENCE [LARGE SCALE GENOMIC DNA]</scope>
    <source>
        <strain evidence="2 3">CBS 166.37</strain>
    </source>
</reference>
<proteinExistence type="predicted"/>
<evidence type="ECO:0000313" key="3">
    <source>
        <dbReference type="Proteomes" id="UP000308652"/>
    </source>
</evidence>
<accession>A0A5C3M8L4</accession>
<dbReference type="Proteomes" id="UP000308652">
    <property type="component" value="Unassembled WGS sequence"/>
</dbReference>
<dbReference type="AlphaFoldDB" id="A0A5C3M8L4"/>
<name>A0A5C3M8L4_9AGAR</name>
<dbReference type="OrthoDB" id="2988301at2759"/>
<feature type="transmembrane region" description="Helical" evidence="1">
    <location>
        <begin position="182"/>
        <end position="203"/>
    </location>
</feature>
<keyword evidence="3" id="KW-1185">Reference proteome</keyword>
<gene>
    <name evidence="2" type="ORF">BDQ12DRAFT_720573</name>
</gene>
<feature type="transmembrane region" description="Helical" evidence="1">
    <location>
        <begin position="95"/>
        <end position="118"/>
    </location>
</feature>
<dbReference type="EMBL" id="ML213594">
    <property type="protein sequence ID" value="TFK41759.1"/>
    <property type="molecule type" value="Genomic_DNA"/>
</dbReference>
<evidence type="ECO:0000256" key="1">
    <source>
        <dbReference type="SAM" id="Phobius"/>
    </source>
</evidence>
<feature type="transmembrane region" description="Helical" evidence="1">
    <location>
        <begin position="56"/>
        <end position="75"/>
    </location>
</feature>
<feature type="transmembrane region" description="Helical" evidence="1">
    <location>
        <begin position="223"/>
        <end position="244"/>
    </location>
</feature>
<keyword evidence="1" id="KW-0472">Membrane</keyword>
<feature type="transmembrane region" description="Helical" evidence="1">
    <location>
        <begin position="130"/>
        <end position="155"/>
    </location>
</feature>
<feature type="transmembrane region" description="Helical" evidence="1">
    <location>
        <begin position="250"/>
        <end position="268"/>
    </location>
</feature>
<evidence type="ECO:0000313" key="2">
    <source>
        <dbReference type="EMBL" id="TFK41759.1"/>
    </source>
</evidence>
<protein>
    <recommendedName>
        <fullName evidence="4">G-protein coupled receptors family 3 profile domain-containing protein</fullName>
    </recommendedName>
</protein>
<dbReference type="STRING" id="68775.A0A5C3M8L4"/>
<evidence type="ECO:0008006" key="4">
    <source>
        <dbReference type="Google" id="ProtNLM"/>
    </source>
</evidence>
<feature type="transmembrane region" description="Helical" evidence="1">
    <location>
        <begin position="22"/>
        <end position="44"/>
    </location>
</feature>
<sequence>MSTLSSSVLRTWDGNSQSYDAAVHAFIAMQLIGVGGLTIITLTAAFSRSVKRLSTWYSFCASWIISGISYSLLTLAGQQTGPEPAHTLCVAQAALIYAVPPLTASTTLALVIHMLMNFRFILSETAFQTSAITLTVLLVTPYSIWLVIFVGVVAFEAENPGTVRRAPKGTYCDSTMEAWSKIASISVVSISAVIVVIQTWLAFRLYRNQQTITSGSHWRTTVIRVMVFSFLGVLALAVAVAYAITSQHDQAFDLLLASLPVLAVLIFGTQMDLVRVWAFWRYYTLVPVQSNKSLLSMRSYASVPTQEGL</sequence>
<keyword evidence="1" id="KW-1133">Transmembrane helix</keyword>
<organism evidence="2 3">
    <name type="scientific">Crucibulum laeve</name>
    <dbReference type="NCBI Taxonomy" id="68775"/>
    <lineage>
        <taxon>Eukaryota</taxon>
        <taxon>Fungi</taxon>
        <taxon>Dikarya</taxon>
        <taxon>Basidiomycota</taxon>
        <taxon>Agaricomycotina</taxon>
        <taxon>Agaricomycetes</taxon>
        <taxon>Agaricomycetidae</taxon>
        <taxon>Agaricales</taxon>
        <taxon>Agaricineae</taxon>
        <taxon>Nidulariaceae</taxon>
        <taxon>Crucibulum</taxon>
    </lineage>
</organism>
<keyword evidence="1" id="KW-0812">Transmembrane</keyword>